<dbReference type="GO" id="GO:0005737">
    <property type="term" value="C:cytoplasm"/>
    <property type="evidence" value="ECO:0007669"/>
    <property type="project" value="UniProtKB-SubCell"/>
</dbReference>
<reference evidence="6 7" key="1">
    <citation type="journal article" date="2019" name="mSystems">
        <title>Life at home and on the roam: Genomic adaptions reflect the dual lifestyle of an intracellular, facultative symbiont.</title>
        <authorList>
            <person name="Burgsdorf I."/>
        </authorList>
    </citation>
    <scope>NUCLEOTIDE SEQUENCE [LARGE SCALE GENOMIC DNA]</scope>
    <source>
        <strain evidence="6">277cV</strain>
    </source>
</reference>
<evidence type="ECO:0000256" key="4">
    <source>
        <dbReference type="ARBA" id="ARBA00022785"/>
    </source>
</evidence>
<keyword evidence="3 5" id="KW-0949">S-adenosyl-L-methionine</keyword>
<dbReference type="Proteomes" id="UP000317990">
    <property type="component" value="Unassembled WGS sequence"/>
</dbReference>
<dbReference type="AlphaFoldDB" id="A0A524RLT1"/>
<proteinExistence type="inferred from homology"/>
<evidence type="ECO:0000256" key="3">
    <source>
        <dbReference type="ARBA" id="ARBA00022691"/>
    </source>
</evidence>
<organism evidence="6 7">
    <name type="scientific">Aphanocapsa feldmannii 277cV</name>
    <dbReference type="NCBI Taxonomy" id="2507553"/>
    <lineage>
        <taxon>Bacteria</taxon>
        <taxon>Bacillati</taxon>
        <taxon>Cyanobacteriota</taxon>
        <taxon>Cyanophyceae</taxon>
        <taxon>Oscillatoriophycideae</taxon>
        <taxon>Chroococcales</taxon>
        <taxon>Microcystaceae</taxon>
        <taxon>Aphanocapsa</taxon>
    </lineage>
</organism>
<comment type="caution">
    <text evidence="6">The sequence shown here is derived from an EMBL/GenBank/DDBJ whole genome shotgun (WGS) entry which is preliminary data.</text>
</comment>
<evidence type="ECO:0000313" key="7">
    <source>
        <dbReference type="Proteomes" id="UP000317990"/>
    </source>
</evidence>
<dbReference type="EMBL" id="SRMO01000084">
    <property type="protein sequence ID" value="TGG91030.1"/>
    <property type="molecule type" value="Genomic_DNA"/>
</dbReference>
<keyword evidence="4 5" id="KW-0671">Queuosine biosynthesis</keyword>
<dbReference type="NCBIfam" id="NF001140">
    <property type="entry name" value="PRK00147.1"/>
    <property type="match status" value="1"/>
</dbReference>
<evidence type="ECO:0000256" key="2">
    <source>
        <dbReference type="ARBA" id="ARBA00022679"/>
    </source>
</evidence>
<dbReference type="PANTHER" id="PTHR30307">
    <property type="entry name" value="S-ADENOSYLMETHIONINE:TRNA RIBOSYLTRANSFERASE-ISOMERASE"/>
    <property type="match status" value="1"/>
</dbReference>
<dbReference type="Pfam" id="PF02547">
    <property type="entry name" value="Queuosine_synth"/>
    <property type="match status" value="1"/>
</dbReference>
<dbReference type="SUPFAM" id="SSF111337">
    <property type="entry name" value="QueA-like"/>
    <property type="match status" value="1"/>
</dbReference>
<dbReference type="GO" id="GO:0051075">
    <property type="term" value="F:S-adenosylmethionine:tRNA ribosyltransferase-isomerase activity"/>
    <property type="evidence" value="ECO:0007669"/>
    <property type="project" value="UniProtKB-EC"/>
</dbReference>
<evidence type="ECO:0000256" key="5">
    <source>
        <dbReference type="HAMAP-Rule" id="MF_00113"/>
    </source>
</evidence>
<gene>
    <name evidence="5 6" type="primary">queA</name>
    <name evidence="6" type="ORF">ERJ67_09155</name>
</gene>
<keyword evidence="2 5" id="KW-0808">Transferase</keyword>
<dbReference type="InterPro" id="IPR003699">
    <property type="entry name" value="QueA"/>
</dbReference>
<dbReference type="GO" id="GO:0008616">
    <property type="term" value="P:tRNA queuosine(34) biosynthetic process"/>
    <property type="evidence" value="ECO:0007669"/>
    <property type="project" value="UniProtKB-UniRule"/>
</dbReference>
<accession>A0A524RLT1</accession>
<dbReference type="EC" id="2.4.99.17" evidence="5"/>
<comment type="pathway">
    <text evidence="5">tRNA modification; tRNA-queuosine biosynthesis.</text>
</comment>
<dbReference type="UniPathway" id="UPA00392"/>
<comment type="subunit">
    <text evidence="5">Monomer.</text>
</comment>
<dbReference type="NCBIfam" id="TIGR00113">
    <property type="entry name" value="queA"/>
    <property type="match status" value="1"/>
</dbReference>
<sequence>MQADGPRCDDRLSSYSYELPEKAIAQMAVEPRHSARLMALDAAGGWRDRIVADLPGLLRPGDLLVLNDTRVLKARLHIRRSDGGAGELLLLEPRSEDTWLSLVKPGRRIRVGDQLQLTTPGGPIGIAVVDADQASGGRLLRFPLRGMDAMEQLLNSCGHMPLPPYIRDSSQADARYQTTYAEKPGAVAAPTAGLHLSHELRHWLAAAGVRSATLTLHVGLGTFRPLDTEDLSRLELHSERVEVSRQLVDAVRTTRAAGGRVIAVGTTSCRALEGAAQAHGGQLDAFSGRVKLCIRPGYRFRVVQGLLTNFHLPCSSLLLLVSALIGRERLLEHYADALASGYRFYSYGDAMWIDPEAVLPEARP</sequence>
<comment type="function">
    <text evidence="5">Transfers and isomerizes the ribose moiety from AdoMet to the 7-aminomethyl group of 7-deazaguanine (preQ1-tRNA) to give epoxyqueuosine (oQ-tRNA).</text>
</comment>
<dbReference type="InterPro" id="IPR042119">
    <property type="entry name" value="QueA_dom2"/>
</dbReference>
<dbReference type="Gene3D" id="2.40.10.240">
    <property type="entry name" value="QueA-like"/>
    <property type="match status" value="1"/>
</dbReference>
<comment type="similarity">
    <text evidence="5">Belongs to the QueA family.</text>
</comment>
<evidence type="ECO:0000256" key="1">
    <source>
        <dbReference type="ARBA" id="ARBA00022490"/>
    </source>
</evidence>
<dbReference type="Gene3D" id="3.40.1780.10">
    <property type="entry name" value="QueA-like"/>
    <property type="match status" value="2"/>
</dbReference>
<dbReference type="HAMAP" id="MF_00113">
    <property type="entry name" value="QueA"/>
    <property type="match status" value="1"/>
</dbReference>
<dbReference type="PANTHER" id="PTHR30307:SF0">
    <property type="entry name" value="S-ADENOSYLMETHIONINE:TRNA RIBOSYLTRANSFERASE-ISOMERASE"/>
    <property type="match status" value="1"/>
</dbReference>
<keyword evidence="6" id="KW-0328">Glycosyltransferase</keyword>
<comment type="subcellular location">
    <subcellularLocation>
        <location evidence="5">Cytoplasm</location>
    </subcellularLocation>
</comment>
<evidence type="ECO:0000313" key="6">
    <source>
        <dbReference type="EMBL" id="TGG91030.1"/>
    </source>
</evidence>
<keyword evidence="6" id="KW-0413">Isomerase</keyword>
<comment type="catalytic activity">
    <reaction evidence="5">
        <text>7-aminomethyl-7-carbaguanosine(34) in tRNA + S-adenosyl-L-methionine = epoxyqueuosine(34) in tRNA + adenine + L-methionine + 2 H(+)</text>
        <dbReference type="Rhea" id="RHEA:32155"/>
        <dbReference type="Rhea" id="RHEA-COMP:10342"/>
        <dbReference type="Rhea" id="RHEA-COMP:18582"/>
        <dbReference type="ChEBI" id="CHEBI:15378"/>
        <dbReference type="ChEBI" id="CHEBI:16708"/>
        <dbReference type="ChEBI" id="CHEBI:57844"/>
        <dbReference type="ChEBI" id="CHEBI:59789"/>
        <dbReference type="ChEBI" id="CHEBI:82833"/>
        <dbReference type="ChEBI" id="CHEBI:194443"/>
        <dbReference type="EC" id="2.4.99.17"/>
    </reaction>
</comment>
<dbReference type="InterPro" id="IPR042118">
    <property type="entry name" value="QueA_dom1"/>
</dbReference>
<dbReference type="InterPro" id="IPR036100">
    <property type="entry name" value="QueA_sf"/>
</dbReference>
<name>A0A524RLT1_9CHRO</name>
<protein>
    <recommendedName>
        <fullName evidence="5">S-adenosylmethionine:tRNA ribosyltransferase-isomerase</fullName>
        <ecNumber evidence="5">2.4.99.17</ecNumber>
    </recommendedName>
    <alternativeName>
        <fullName evidence="5">Queuosine biosynthesis protein QueA</fullName>
    </alternativeName>
</protein>
<keyword evidence="1 5" id="KW-0963">Cytoplasm</keyword>